<protein>
    <submittedName>
        <fullName evidence="2">Uncharacterized protein</fullName>
    </submittedName>
</protein>
<feature type="transmembrane region" description="Helical" evidence="1">
    <location>
        <begin position="38"/>
        <end position="58"/>
    </location>
</feature>
<keyword evidence="1" id="KW-1133">Transmembrane helix</keyword>
<keyword evidence="1" id="KW-0812">Transmembrane</keyword>
<name>A0AAV6JE35_9ERIC</name>
<organism evidence="2 3">
    <name type="scientific">Rhododendron griersonianum</name>
    <dbReference type="NCBI Taxonomy" id="479676"/>
    <lineage>
        <taxon>Eukaryota</taxon>
        <taxon>Viridiplantae</taxon>
        <taxon>Streptophyta</taxon>
        <taxon>Embryophyta</taxon>
        <taxon>Tracheophyta</taxon>
        <taxon>Spermatophyta</taxon>
        <taxon>Magnoliopsida</taxon>
        <taxon>eudicotyledons</taxon>
        <taxon>Gunneridae</taxon>
        <taxon>Pentapetalae</taxon>
        <taxon>asterids</taxon>
        <taxon>Ericales</taxon>
        <taxon>Ericaceae</taxon>
        <taxon>Ericoideae</taxon>
        <taxon>Rhodoreae</taxon>
        <taxon>Rhododendron</taxon>
    </lineage>
</organism>
<keyword evidence="3" id="KW-1185">Reference proteome</keyword>
<dbReference type="PANTHER" id="PTHR34970:SF2">
    <property type="entry name" value="ABC TRANSPORTER A FAMILY PROTEIN"/>
    <property type="match status" value="1"/>
</dbReference>
<keyword evidence="1" id="KW-0472">Membrane</keyword>
<accession>A0AAV6JE35</accession>
<dbReference type="AlphaFoldDB" id="A0AAV6JE35"/>
<dbReference type="EMBL" id="JACTNZ010000007">
    <property type="protein sequence ID" value="KAG5539396.1"/>
    <property type="molecule type" value="Genomic_DNA"/>
</dbReference>
<dbReference type="PANTHER" id="PTHR34970">
    <property type="entry name" value="ABC TRANSPORTER A FAMILY PROTEIN"/>
    <property type="match status" value="1"/>
</dbReference>
<comment type="caution">
    <text evidence="2">The sequence shown here is derived from an EMBL/GenBank/DDBJ whole genome shotgun (WGS) entry which is preliminary data.</text>
</comment>
<reference evidence="2" key="1">
    <citation type="submission" date="2020-08" db="EMBL/GenBank/DDBJ databases">
        <title>Plant Genome Project.</title>
        <authorList>
            <person name="Zhang R.-G."/>
        </authorList>
    </citation>
    <scope>NUCLEOTIDE SEQUENCE</scope>
    <source>
        <strain evidence="2">WSP0</strain>
        <tissue evidence="2">Leaf</tissue>
    </source>
</reference>
<sequence length="286" mass="32350">MGYVLRVRFASFFAGAAVASAMGLYLLRDDYKAAHRSISQQVFFFIIPFFHFYSAPSLRTKLKRLNLRLSNKKIAFGFPDLSEQDLVQCLILSPSSLYVYSFGLQCSRIMKKLSSSCRSLCMISYQSPWHDPSLARKPALLLPSFKCGELGPLWRAEEIPSVGYKFRAGWLPSLDSWMYEIPVSNARSSCNQFYLGCEQKEVYLTTQGPPTLMKQVYIALVLNQEEGIFNKTPQIAIFPIACVDQRQSLRISLSLMKGIYESLDGRVSVLEKLKEAEATKQVDAAE</sequence>
<dbReference type="Proteomes" id="UP000823749">
    <property type="component" value="Chromosome 7"/>
</dbReference>
<evidence type="ECO:0000313" key="3">
    <source>
        <dbReference type="Proteomes" id="UP000823749"/>
    </source>
</evidence>
<evidence type="ECO:0000256" key="1">
    <source>
        <dbReference type="SAM" id="Phobius"/>
    </source>
</evidence>
<gene>
    <name evidence="2" type="ORF">RHGRI_019816</name>
</gene>
<feature type="transmembrane region" description="Helical" evidence="1">
    <location>
        <begin position="7"/>
        <end position="26"/>
    </location>
</feature>
<proteinExistence type="predicted"/>
<evidence type="ECO:0000313" key="2">
    <source>
        <dbReference type="EMBL" id="KAG5539396.1"/>
    </source>
</evidence>